<dbReference type="Proteomes" id="UP000887580">
    <property type="component" value="Unplaced"/>
</dbReference>
<organism evidence="1 2">
    <name type="scientific">Panagrolaimus sp. PS1159</name>
    <dbReference type="NCBI Taxonomy" id="55785"/>
    <lineage>
        <taxon>Eukaryota</taxon>
        <taxon>Metazoa</taxon>
        <taxon>Ecdysozoa</taxon>
        <taxon>Nematoda</taxon>
        <taxon>Chromadorea</taxon>
        <taxon>Rhabditida</taxon>
        <taxon>Tylenchina</taxon>
        <taxon>Panagrolaimomorpha</taxon>
        <taxon>Panagrolaimoidea</taxon>
        <taxon>Panagrolaimidae</taxon>
        <taxon>Panagrolaimus</taxon>
    </lineage>
</organism>
<reference evidence="2" key="1">
    <citation type="submission" date="2022-11" db="UniProtKB">
        <authorList>
            <consortium name="WormBaseParasite"/>
        </authorList>
    </citation>
    <scope>IDENTIFICATION</scope>
</reference>
<accession>A0AC35GE99</accession>
<protein>
    <submittedName>
        <fullName evidence="2">STAS domain-containing protein</fullName>
    </submittedName>
</protein>
<name>A0AC35GE99_9BILA</name>
<evidence type="ECO:0000313" key="1">
    <source>
        <dbReference type="Proteomes" id="UP000887580"/>
    </source>
</evidence>
<evidence type="ECO:0000313" key="2">
    <source>
        <dbReference type="WBParaSite" id="PS1159_v2.g426.t1"/>
    </source>
</evidence>
<sequence>MSGGLSMAVLAVPTGIAHAGIAGVEPVYGLYTAIFPAFLYMIFGHSRYTALGGFALLSLMTRAAINKVMTHTAQKYNATHFVNETAYALNETVDYLNLEEYNLFQFDAAAALGGSSNYNGTGFREIIIEEWTDGYKQVRPIHIATTIMFLSGILHILMGIFRLDFLSSYFSEQIMSGFIVGGSIHVFFAQIGDTIGIELPKRAGMGYLYFRICDLFLMLDQIHIPSLIISLCSVTFLIFSQHFIQPRLANIFDFAIPYELILVIVGITATNFADLSTHHSIKVVGNIPTDFPPPALPRFDLIPSIFVDSCSIALTAVAIHCTVAVIIKQRYHYNFDNWRELYSLGFVGIFASFFPVFPVTSVFARSVIGTATHSTQMTVCFSSLALLAVVLYIGPALEYLPKCVLASMVIVSLYGSMMKIKEAKNLWPTFKCDLLIFIMSAILTICFDMSDGLVLSVGFASFTIIVRSQSPRWHILTRSDDIRDYRETNKKELAYVEGNVCVLRFDGPLMYTSVQKFTKTIYEVVKKWEQREANTLHTDEMGFRWRVRGGLRAILVVDCSGFSYVDHLGLNTLIRIYRDLEADGVITRFASPKSQLKRVFQSTDFFEKVPQEAVFDSVRVAVHVCERQYAALKTTRQRND</sequence>
<dbReference type="WBParaSite" id="PS1159_v2.g426.t1">
    <property type="protein sequence ID" value="PS1159_v2.g426.t1"/>
    <property type="gene ID" value="PS1159_v2.g426"/>
</dbReference>
<proteinExistence type="predicted"/>